<dbReference type="Pfam" id="PF10350">
    <property type="entry name" value="DUF2428"/>
    <property type="match status" value="1"/>
</dbReference>
<name>A0A7S3EIW0_9RHOD</name>
<sequence length="1055" mass="117211">MYVASVYTENTRKLFFDEDGCYKSLSLLCELICSEYGKQQDGCESIFSNVPVAEADAIESSTLKLLQDILQVRYDGRCPEPVDDDLERAADSVKNLLKGNRLPRGLTMPAAMSIVTAVCSFSDTPENTVIKLKSLYLSSDCAGYAFSKMALCRAIAEAPAARRLSIPLLYSPGGVFETLCGLSQDPDPHLNSLAFESVLALLRRGNGSEFHGRLRDSCVSLIIDKQKDRNASLALHELVLMTREDRAYWEETGQKLIAMDWRRSGKYLLLSSLLPFLGAKRLLELEPNAQLRTISAINSNQTVTKVGCDFLRQLWKQLKEEVGDEEFYELTAQLVVYGLAFPDHSTRESFTEVALPMYLKLCKKAAVVNIERVATSLLSEKRKREHPFDSRSVDRKTWQPDKEGLSFNEVQEQGLLNAVISAMSACRRLVGGSGVVEDSSTFIVEEALKCGDILVRIAAFEYIVAGQALTEPYGSEDMRLVKNAIAVLFMPDGRPAQRSKIRHILRDLWARLTYSRETALTSTAWWERQRKVADRDGNRDQFEQLRAEYIVESGLLIQYLFLFTVKSCYPGASHKRKLASLLTIAQAKRGASGSLDEVFSDLRRVVAALELGVVDDWDRNRTAAYEAMLAYSDLGGIEEREANGQRQAQFLSVVSKHVRSARLREADAGALLWRRFFNKLSKAGRQSLFESTPGERNDEFSFRGLGNACAAQLSFIGNLLNSMAYMTQRANEDLGEACEMGLVHGYALTLRYALEDISYESFSALSGLRATTTDIIKQCSLALEVSMKGVGFHEPNVNAHQNDSSEDADERQKFVTGCFLSVSEVCNALGILVHRAPLMDEAEDHRVGLLDSSQINTIAALFDNVLRNTRHTGVIDKASDALRTIASRLVRSSSPHLRELPPKWLSSTLASATRGDLYVLRRSAGTPFYVLAVLGAERKKGNRHFLSGTVRQLLETSRGSGLDGLDLERARAAVSHSMNVLRVLFTDGSLAESMLPYVGDAFAAIVPKFSDESWLVNDSARNEISTVFLNGSCLEIEYLATRRSGTVRRCSTGRF</sequence>
<dbReference type="Pfam" id="PF25150">
    <property type="entry name" value="TPR_Trm732"/>
    <property type="match status" value="1"/>
</dbReference>
<gene>
    <name evidence="4" type="ORF">RMAR00112_LOCUS25444</name>
</gene>
<comment type="similarity">
    <text evidence="1">Belongs to the THADA family.</text>
</comment>
<dbReference type="GO" id="GO:0005829">
    <property type="term" value="C:cytosol"/>
    <property type="evidence" value="ECO:0007669"/>
    <property type="project" value="TreeGrafter"/>
</dbReference>
<dbReference type="PANTHER" id="PTHR14387">
    <property type="entry name" value="THADA/DEATH RECEPTOR INTERACTING PROTEIN"/>
    <property type="match status" value="1"/>
</dbReference>
<evidence type="ECO:0000313" key="4">
    <source>
        <dbReference type="EMBL" id="CAE0057393.1"/>
    </source>
</evidence>
<accession>A0A7S3EIW0</accession>
<feature type="domain" description="DUF2428" evidence="2">
    <location>
        <begin position="801"/>
        <end position="1014"/>
    </location>
</feature>
<dbReference type="InterPro" id="IPR051954">
    <property type="entry name" value="tRNA_methyltransferase_THADA"/>
</dbReference>
<dbReference type="GO" id="GO:0030488">
    <property type="term" value="P:tRNA methylation"/>
    <property type="evidence" value="ECO:0007669"/>
    <property type="project" value="TreeGrafter"/>
</dbReference>
<dbReference type="InterPro" id="IPR019442">
    <property type="entry name" value="THADA/TRM732_DUF2428"/>
</dbReference>
<evidence type="ECO:0008006" key="5">
    <source>
        <dbReference type="Google" id="ProtNLM"/>
    </source>
</evidence>
<evidence type="ECO:0000256" key="1">
    <source>
        <dbReference type="ARBA" id="ARBA00010409"/>
    </source>
</evidence>
<reference evidence="4" key="1">
    <citation type="submission" date="2021-01" db="EMBL/GenBank/DDBJ databases">
        <authorList>
            <person name="Corre E."/>
            <person name="Pelletier E."/>
            <person name="Niang G."/>
            <person name="Scheremetjew M."/>
            <person name="Finn R."/>
            <person name="Kale V."/>
            <person name="Holt S."/>
            <person name="Cochrane G."/>
            <person name="Meng A."/>
            <person name="Brown T."/>
            <person name="Cohen L."/>
        </authorList>
    </citation>
    <scope>NUCLEOTIDE SEQUENCE</scope>
    <source>
        <strain evidence="4">CCMP 769</strain>
    </source>
</reference>
<protein>
    <recommendedName>
        <fullName evidence="5">DUF2428 domain-containing protein</fullName>
    </recommendedName>
</protein>
<dbReference type="SUPFAM" id="SSF48371">
    <property type="entry name" value="ARM repeat"/>
    <property type="match status" value="1"/>
</dbReference>
<proteinExistence type="inferred from homology"/>
<dbReference type="EMBL" id="HBHW01032971">
    <property type="protein sequence ID" value="CAE0057393.1"/>
    <property type="molecule type" value="Transcribed_RNA"/>
</dbReference>
<dbReference type="InterPro" id="IPR056843">
    <property type="entry name" value="THADA-like_TPR"/>
</dbReference>
<evidence type="ECO:0000259" key="3">
    <source>
        <dbReference type="Pfam" id="PF25150"/>
    </source>
</evidence>
<dbReference type="AlphaFoldDB" id="A0A7S3EIW0"/>
<feature type="domain" description="tRNA (32-2'-O)-methyltransferase regulator THADA-like TPR repeats region" evidence="3">
    <location>
        <begin position="442"/>
        <end position="584"/>
    </location>
</feature>
<dbReference type="InterPro" id="IPR016024">
    <property type="entry name" value="ARM-type_fold"/>
</dbReference>
<evidence type="ECO:0000259" key="2">
    <source>
        <dbReference type="Pfam" id="PF10350"/>
    </source>
</evidence>
<organism evidence="4">
    <name type="scientific">Rhodosorus marinus</name>
    <dbReference type="NCBI Taxonomy" id="101924"/>
    <lineage>
        <taxon>Eukaryota</taxon>
        <taxon>Rhodophyta</taxon>
        <taxon>Stylonematophyceae</taxon>
        <taxon>Stylonematales</taxon>
        <taxon>Stylonemataceae</taxon>
        <taxon>Rhodosorus</taxon>
    </lineage>
</organism>
<dbReference type="PANTHER" id="PTHR14387:SF0">
    <property type="entry name" value="DUF2428 DOMAIN-CONTAINING PROTEIN"/>
    <property type="match status" value="1"/>
</dbReference>